<dbReference type="AlphaFoldDB" id="A0A059FZB9"/>
<dbReference type="PATRIC" id="fig|1280951.3.peg.729"/>
<name>A0A059FZB9_9PROT</name>
<dbReference type="Proteomes" id="UP000025061">
    <property type="component" value="Unassembled WGS sequence"/>
</dbReference>
<gene>
    <name evidence="1" type="ORF">HHI_03587</name>
</gene>
<evidence type="ECO:0000313" key="2">
    <source>
        <dbReference type="Proteomes" id="UP000025061"/>
    </source>
</evidence>
<keyword evidence="2" id="KW-1185">Reference proteome</keyword>
<protein>
    <submittedName>
        <fullName evidence="1">Uncharacterized protein</fullName>
    </submittedName>
</protein>
<dbReference type="OrthoDB" id="7620499at2"/>
<dbReference type="RefSeq" id="WP_011646242.1">
    <property type="nucleotide sequence ID" value="NZ_ARYI01000002.1"/>
</dbReference>
<reference evidence="1 2" key="1">
    <citation type="submission" date="2013-04" db="EMBL/GenBank/DDBJ databases">
        <title>Hyphomonas hirschiana VP5 Genome Sequencing.</title>
        <authorList>
            <person name="Lai Q."/>
            <person name="Shao Z."/>
        </authorList>
    </citation>
    <scope>NUCLEOTIDE SEQUENCE [LARGE SCALE GENOMIC DNA]</scope>
    <source>
        <strain evidence="1 2">VP5</strain>
    </source>
</reference>
<sequence length="122" mass="14156">MTPQIARLYAHVSPVFWPYLWLQLRWIFKRQDKELRTLLISVTRWGQVHIVQVGDHWRAYRKPEALKPGWDDPVWQSAVPPNMVGVFLEESQTSPTQVFGGIPLEAHPEQSRRISGLTPDTS</sequence>
<accession>A0A059FZB9</accession>
<comment type="caution">
    <text evidence="1">The sequence shown here is derived from an EMBL/GenBank/DDBJ whole genome shotgun (WGS) entry which is preliminary data.</text>
</comment>
<dbReference type="EMBL" id="ARYI01000002">
    <property type="protein sequence ID" value="KCZ95822.1"/>
    <property type="molecule type" value="Genomic_DNA"/>
</dbReference>
<proteinExistence type="predicted"/>
<organism evidence="1 2">
    <name type="scientific">Hyphomonas hirschiana VP5</name>
    <dbReference type="NCBI Taxonomy" id="1280951"/>
    <lineage>
        <taxon>Bacteria</taxon>
        <taxon>Pseudomonadati</taxon>
        <taxon>Pseudomonadota</taxon>
        <taxon>Alphaproteobacteria</taxon>
        <taxon>Hyphomonadales</taxon>
        <taxon>Hyphomonadaceae</taxon>
        <taxon>Hyphomonas</taxon>
    </lineage>
</organism>
<evidence type="ECO:0000313" key="1">
    <source>
        <dbReference type="EMBL" id="KCZ95822.1"/>
    </source>
</evidence>